<dbReference type="Proteomes" id="UP000694888">
    <property type="component" value="Unplaced"/>
</dbReference>
<feature type="domain" description="VWFD" evidence="2">
    <location>
        <begin position="1451"/>
        <end position="1637"/>
    </location>
</feature>
<dbReference type="Pfam" id="PF09172">
    <property type="entry name" value="Vit_open_b-sht"/>
    <property type="match status" value="1"/>
</dbReference>
<dbReference type="InterPro" id="IPR001846">
    <property type="entry name" value="VWF_type-D"/>
</dbReference>
<feature type="compositionally biased region" description="Basic and acidic residues" evidence="1">
    <location>
        <begin position="1658"/>
        <end position="1682"/>
    </location>
</feature>
<accession>A0ABM1A2J3</accession>
<evidence type="ECO:0000313" key="4">
    <source>
        <dbReference type="RefSeq" id="XP_012939553.2"/>
    </source>
</evidence>
<feature type="region of interest" description="Disordered" evidence="1">
    <location>
        <begin position="1206"/>
        <end position="1249"/>
    </location>
</feature>
<feature type="region of interest" description="Disordered" evidence="1">
    <location>
        <begin position="749"/>
        <end position="772"/>
    </location>
</feature>
<keyword evidence="3" id="KW-1185">Reference proteome</keyword>
<proteinExistence type="predicted"/>
<reference evidence="4" key="1">
    <citation type="submission" date="2025-08" db="UniProtKB">
        <authorList>
            <consortium name="RefSeq"/>
        </authorList>
    </citation>
    <scope>IDENTIFICATION</scope>
</reference>
<dbReference type="RefSeq" id="XP_012939553.2">
    <property type="nucleotide sequence ID" value="XM_013084099.2"/>
</dbReference>
<evidence type="ECO:0000259" key="2">
    <source>
        <dbReference type="PROSITE" id="PS51233"/>
    </source>
</evidence>
<dbReference type="InterPro" id="IPR015255">
    <property type="entry name" value="Vitellinogen_open_b-sht"/>
</dbReference>
<dbReference type="Pfam" id="PF00094">
    <property type="entry name" value="VWD"/>
    <property type="match status" value="1"/>
</dbReference>
<protein>
    <submittedName>
        <fullName evidence="4">Uncharacterized protein LOC101857918</fullName>
    </submittedName>
</protein>
<feature type="region of interest" description="Disordered" evidence="1">
    <location>
        <begin position="1658"/>
        <end position="1683"/>
    </location>
</feature>
<organism evidence="3 4">
    <name type="scientific">Aplysia californica</name>
    <name type="common">California sea hare</name>
    <dbReference type="NCBI Taxonomy" id="6500"/>
    <lineage>
        <taxon>Eukaryota</taxon>
        <taxon>Metazoa</taxon>
        <taxon>Spiralia</taxon>
        <taxon>Lophotrochozoa</taxon>
        <taxon>Mollusca</taxon>
        <taxon>Gastropoda</taxon>
        <taxon>Heterobranchia</taxon>
        <taxon>Euthyneura</taxon>
        <taxon>Tectipleura</taxon>
        <taxon>Aplysiida</taxon>
        <taxon>Aplysioidea</taxon>
        <taxon>Aplysiidae</taxon>
        <taxon>Aplysia</taxon>
    </lineage>
</organism>
<name>A0ABM1A2J3_APLCA</name>
<dbReference type="SMART" id="SM00216">
    <property type="entry name" value="VWD"/>
    <property type="match status" value="1"/>
</dbReference>
<dbReference type="SUPFAM" id="SSF56968">
    <property type="entry name" value="Lipovitellin-phosvitin complex, beta-sheet shell regions"/>
    <property type="match status" value="1"/>
</dbReference>
<evidence type="ECO:0000313" key="3">
    <source>
        <dbReference type="Proteomes" id="UP000694888"/>
    </source>
</evidence>
<dbReference type="PANTHER" id="PTHR23345:SF15">
    <property type="entry name" value="VITELLOGENIN 1-RELATED"/>
    <property type="match status" value="1"/>
</dbReference>
<dbReference type="InterPro" id="IPR050733">
    <property type="entry name" value="Vitellogenin/Apolipophorin"/>
</dbReference>
<evidence type="ECO:0000256" key="1">
    <source>
        <dbReference type="SAM" id="MobiDB-lite"/>
    </source>
</evidence>
<dbReference type="Gene3D" id="2.20.80.10">
    <property type="entry name" value="Lipovitellin-phosvitin complex, chain A, domain 4"/>
    <property type="match status" value="1"/>
</dbReference>
<dbReference type="PROSITE" id="PS51233">
    <property type="entry name" value="VWFD"/>
    <property type="match status" value="1"/>
</dbReference>
<gene>
    <name evidence="4" type="primary">LOC101857918</name>
</gene>
<dbReference type="PANTHER" id="PTHR23345">
    <property type="entry name" value="VITELLOGENIN-RELATED"/>
    <property type="match status" value="1"/>
</dbReference>
<sequence length="1769" mass="201834">MLNKLFGPKGLITMNKSVFDLLKRGRRDVSAQDIIQHIIKELGIKQRTLSFPSGSANIKIMGHELRYLDFTSNVRLLTSQGKVPISFDKDELRAGMPVDVKTMMYLLDTKLSLPTEAGFPVGLLVQASTTLNVQGSVTFKVSQYLLEEDRQGRPPVKVDSSIDLKSKVVVGLTASMGLDGFFLKPTVGFQALLKLNAPIRQDMSYDLAYHKMRLDAYVPEQESPLVEMIVQPLSEYLVITSSPQTPVVDVDIRPIYAAAGVRILPTYHRQDLLPLGLKIEISGQRPVQNAYRIPANPLSGRTVVNLFLRQLEGAPKVITLRGQYIYPLEKAVPNGYGQAYQENQASQHDAYGRDFSGMSDGTVKYDKYGRVLPSDLQDIVPPSDPIDLSQETLNMRQVVVKLQRISGKPVPLTNQRQARALILTLDASSESVTRQMQLESFVSMVNSGQVSYAMLRLWRSPIPELDNQEWQLISDFGVTYPVKTYEPQDVYSVEMQKQLLRDLDYHISFDSSKVVNQLMNLTMNGMIQQFNYPAMRQVPAFRVMDGIIPEQLYKLMNLSGSTEYTRNWQLFWSTLQPVYERVQEEVKLILDPYFTKRDSIVISDQQHLIVSQKLLLHELNNILLSKVMVHSELPVMQWVVLAQADLVSDLQEIIVRYKANGAISQVAEIEKLQRESRQLSSTIIMKVSEILNTVSTVSREMDSEGHPIIVTRPAALKKIRSPSAYTMQQPEKQQQRDIYQQYSPDFGSSPSDYYMPSGSQMPSNSESEPAPQISQIDSLRLSLYNLSLFQIQVIQQLDHILYKDEDVDVNTLMSLIQESRQNITYLDSFLKVMPVFDEVVVENVLLVTVQNEFLIHLFRTYLELKPELQQLNKQRGMEIYVDHLLKVISYDLAPRASLLYKSVKISEIVEPELTEQEQPQWQIVQSIRRNLLVIDREFEMKLAKNVTAMKNPDLAKVQVEKLINAIGEYVDALDAVVENLERLPKYPTVYLTSELMEVMSYLKVIAESGRQALLPMSYEQKLPWIQRLDSDITMIQSLISSMSGVFQKYVSQAQAPISNVVPILNTVPVDPRVLDIQDVLVEQTMLLKELRKFLQDKSVSNEVLQHVLMTVVERCQVQQANLKQSESQVLEALEQQQYYQRYAISSAFTKAINQQTSLYDLIKIVFEDRKNNLQSVPEMTQRVASLSYALSEMQDRVNQKLLDLQNQEAEPESPETVYNDDFQPMPDPYGLDNSKPVYEGQSQSSQSSQYQKKLVPLLPFSRLPTGITGLLNITWGNEILNKNVKLQILATRSVEQIFFLYKQLDGLIRSQDLVRAVNDKLGEEVWEADSVKDELNVYNYIHLILLFQPEQLPRYIRESAISAQEYLKYSLWQYYSRQDALSFIDQKQIQSIIEISNFNQKYDMTLMTSQESNNFVNIPLSPVVQAVTPTQNSRPMIRQAINYATGNFAPAVCMINKDKVSTFDTVSYQLPQSIKQCKKLLAMDCSPERSFAMTMIKSNASYEGQVLEIASENNVIMVVPGYLDVQVMVNGEVLKLKEALPYAPPRQLNYQLFEPGLIITRRGLRVEIELPQSGIYINVEGSFIKIQVSQLFKKKLCGLCSNFDSQRSWEYEGPAQQVYTDVQPFAVSYVIPDSACPALIPRAPADMLVKFPVKLHQRPDDSDRRREERIEDQERCEPDGATKIRPRGKRQTCFSEDAVYNCRVNCESRRVDKVQVSYRCYNNKHPKVSELKNKVDGGSILTLADFGDSGSKKSKREYFDIECEAVQFF</sequence>
<dbReference type="InterPro" id="IPR015819">
    <property type="entry name" value="Lipid_transp_b-sht_shell"/>
</dbReference>
<dbReference type="SMART" id="SM01169">
    <property type="entry name" value="DUF1943"/>
    <property type="match status" value="1"/>
</dbReference>
<dbReference type="GeneID" id="101857918"/>